<organism evidence="2 3">
    <name type="scientific">Sesamum alatum</name>
    <dbReference type="NCBI Taxonomy" id="300844"/>
    <lineage>
        <taxon>Eukaryota</taxon>
        <taxon>Viridiplantae</taxon>
        <taxon>Streptophyta</taxon>
        <taxon>Embryophyta</taxon>
        <taxon>Tracheophyta</taxon>
        <taxon>Spermatophyta</taxon>
        <taxon>Magnoliopsida</taxon>
        <taxon>eudicotyledons</taxon>
        <taxon>Gunneridae</taxon>
        <taxon>Pentapetalae</taxon>
        <taxon>asterids</taxon>
        <taxon>lamiids</taxon>
        <taxon>Lamiales</taxon>
        <taxon>Pedaliaceae</taxon>
        <taxon>Sesamum</taxon>
    </lineage>
</organism>
<evidence type="ECO:0000259" key="1">
    <source>
        <dbReference type="Pfam" id="PF13966"/>
    </source>
</evidence>
<protein>
    <recommendedName>
        <fullName evidence="1">Reverse transcriptase zinc-binding domain-containing protein</fullName>
    </recommendedName>
</protein>
<evidence type="ECO:0000313" key="3">
    <source>
        <dbReference type="Proteomes" id="UP001293254"/>
    </source>
</evidence>
<dbReference type="InterPro" id="IPR026960">
    <property type="entry name" value="RVT-Znf"/>
</dbReference>
<dbReference type="EMBL" id="JACGWO010000011">
    <property type="protein sequence ID" value="KAK4415556.1"/>
    <property type="molecule type" value="Genomic_DNA"/>
</dbReference>
<comment type="caution">
    <text evidence="2">The sequence shown here is derived from an EMBL/GenBank/DDBJ whole genome shotgun (WGS) entry which is preliminary data.</text>
</comment>
<dbReference type="Proteomes" id="UP001293254">
    <property type="component" value="Unassembled WGS sequence"/>
</dbReference>
<reference evidence="2" key="2">
    <citation type="journal article" date="2024" name="Plant">
        <title>Genomic evolution and insights into agronomic trait innovations of Sesamum species.</title>
        <authorList>
            <person name="Miao H."/>
            <person name="Wang L."/>
            <person name="Qu L."/>
            <person name="Liu H."/>
            <person name="Sun Y."/>
            <person name="Le M."/>
            <person name="Wang Q."/>
            <person name="Wei S."/>
            <person name="Zheng Y."/>
            <person name="Lin W."/>
            <person name="Duan Y."/>
            <person name="Cao H."/>
            <person name="Xiong S."/>
            <person name="Wang X."/>
            <person name="Wei L."/>
            <person name="Li C."/>
            <person name="Ma Q."/>
            <person name="Ju M."/>
            <person name="Zhao R."/>
            <person name="Li G."/>
            <person name="Mu C."/>
            <person name="Tian Q."/>
            <person name="Mei H."/>
            <person name="Zhang T."/>
            <person name="Gao T."/>
            <person name="Zhang H."/>
        </authorList>
    </citation>
    <scope>NUCLEOTIDE SEQUENCE</scope>
    <source>
        <strain evidence="2">3651</strain>
    </source>
</reference>
<feature type="domain" description="Reverse transcriptase zinc-binding" evidence="1">
    <location>
        <begin position="12"/>
        <end position="108"/>
    </location>
</feature>
<evidence type="ECO:0000313" key="2">
    <source>
        <dbReference type="EMBL" id="KAK4415556.1"/>
    </source>
</evidence>
<dbReference type="AlphaFoldDB" id="A0AAE1XPF7"/>
<keyword evidence="3" id="KW-1185">Reference proteome</keyword>
<proteinExistence type="predicted"/>
<gene>
    <name evidence="2" type="ORF">Salat_2663000</name>
</gene>
<accession>A0AAE1XPF7</accession>
<reference evidence="2" key="1">
    <citation type="submission" date="2020-06" db="EMBL/GenBank/DDBJ databases">
        <authorList>
            <person name="Li T."/>
            <person name="Hu X."/>
            <person name="Zhang T."/>
            <person name="Song X."/>
            <person name="Zhang H."/>
            <person name="Dai N."/>
            <person name="Sheng W."/>
            <person name="Hou X."/>
            <person name="Wei L."/>
        </authorList>
    </citation>
    <scope>NUCLEOTIDE SEQUENCE</scope>
    <source>
        <strain evidence="2">3651</strain>
        <tissue evidence="2">Leaf</tissue>
    </source>
</reference>
<dbReference type="Pfam" id="PF13966">
    <property type="entry name" value="zf-RVT"/>
    <property type="match status" value="1"/>
</dbReference>
<sequence>MFSFGITSGGMFSVRSAYKFELKREQPSLPSTSWGRTDFSDGSMANRWKSCAPSKVRTFIWRACHEALLMVVNLAKRAPSVSICCTLWGAAEESTAHVLPHCSFARQV</sequence>
<name>A0AAE1XPF7_9LAMI</name>